<feature type="transmembrane region" description="Helical" evidence="1">
    <location>
        <begin position="189"/>
        <end position="214"/>
    </location>
</feature>
<dbReference type="KEGG" id="mgk:FSB76_08445"/>
<feature type="transmembrane region" description="Helical" evidence="1">
    <location>
        <begin position="106"/>
        <end position="124"/>
    </location>
</feature>
<feature type="transmembrane region" description="Helical" evidence="1">
    <location>
        <begin position="81"/>
        <end position="100"/>
    </location>
</feature>
<dbReference type="EMBL" id="CP042437">
    <property type="protein sequence ID" value="QEC75973.1"/>
    <property type="molecule type" value="Genomic_DNA"/>
</dbReference>
<sequence length="219" mass="24296">MNSPYRTAGRAAIASGILGMIAYFSLIGFLLIRNQDSQNGTLPIRVHDSCVIFQFLFLIPVSIALFKIIKEQNLKITQAFLNVGIGALCFTVLFLLLIFPKILADTLYMAPQGVFGAWVIVACWRLKVFIPQWLRWFGIIVGSGLILAGLFPIGYGIFVDNVIFHIPAPSDEVMDKIPAETTANIVVHLFLYIGSFIGVLTLPVWTILIGVRLLRSKIE</sequence>
<accession>A0A5B8VXD0</accession>
<protein>
    <submittedName>
        <fullName evidence="2">Uncharacterized protein</fullName>
    </submittedName>
</protein>
<evidence type="ECO:0000313" key="2">
    <source>
        <dbReference type="EMBL" id="QEC75973.1"/>
    </source>
</evidence>
<organism evidence="2 3">
    <name type="scientific">Mucilaginibacter ginsenosidivorax</name>
    <dbReference type="NCBI Taxonomy" id="862126"/>
    <lineage>
        <taxon>Bacteria</taxon>
        <taxon>Pseudomonadati</taxon>
        <taxon>Bacteroidota</taxon>
        <taxon>Sphingobacteriia</taxon>
        <taxon>Sphingobacteriales</taxon>
        <taxon>Sphingobacteriaceae</taxon>
        <taxon>Mucilaginibacter</taxon>
    </lineage>
</organism>
<proteinExistence type="predicted"/>
<dbReference type="RefSeq" id="WP_147053156.1">
    <property type="nucleotide sequence ID" value="NZ_CP042437.1"/>
</dbReference>
<gene>
    <name evidence="2" type="ORF">FSB76_08445</name>
</gene>
<keyword evidence="1" id="KW-0812">Transmembrane</keyword>
<keyword evidence="1" id="KW-1133">Transmembrane helix</keyword>
<feature type="transmembrane region" description="Helical" evidence="1">
    <location>
        <begin position="12"/>
        <end position="32"/>
    </location>
</feature>
<evidence type="ECO:0000256" key="1">
    <source>
        <dbReference type="SAM" id="Phobius"/>
    </source>
</evidence>
<reference evidence="2 3" key="1">
    <citation type="journal article" date="2013" name="J. Microbiol.">
        <title>Mucilaginibacter ginsenosidivorax sp. nov., with ginsenoside converting activity isolated from sediment.</title>
        <authorList>
            <person name="Kim J.K."/>
            <person name="Choi T.E."/>
            <person name="Liu Q.M."/>
            <person name="Park H.Y."/>
            <person name="Yi T.H."/>
            <person name="Yoon M.H."/>
            <person name="Kim S.C."/>
            <person name="Im W.T."/>
        </authorList>
    </citation>
    <scope>NUCLEOTIDE SEQUENCE [LARGE SCALE GENOMIC DNA]</scope>
    <source>
        <strain evidence="2 3">KHI28</strain>
    </source>
</reference>
<evidence type="ECO:0000313" key="3">
    <source>
        <dbReference type="Proteomes" id="UP000321362"/>
    </source>
</evidence>
<feature type="transmembrane region" description="Helical" evidence="1">
    <location>
        <begin position="136"/>
        <end position="158"/>
    </location>
</feature>
<feature type="transmembrane region" description="Helical" evidence="1">
    <location>
        <begin position="52"/>
        <end position="69"/>
    </location>
</feature>
<dbReference type="OrthoDB" id="1492927at2"/>
<dbReference type="AlphaFoldDB" id="A0A5B8VXD0"/>
<keyword evidence="3" id="KW-1185">Reference proteome</keyword>
<name>A0A5B8VXD0_9SPHI</name>
<dbReference type="Proteomes" id="UP000321362">
    <property type="component" value="Chromosome"/>
</dbReference>
<keyword evidence="1" id="KW-0472">Membrane</keyword>